<evidence type="ECO:0000313" key="3">
    <source>
        <dbReference type="Proteomes" id="UP001652642"/>
    </source>
</evidence>
<accession>A0ABM5GL05</accession>
<dbReference type="RefSeq" id="XP_072858338.1">
    <property type="nucleotide sequence ID" value="XM_073002237.1"/>
</dbReference>
<dbReference type="PROSITE" id="PS51263">
    <property type="entry name" value="ADF_H"/>
    <property type="match status" value="1"/>
</dbReference>
<gene>
    <name evidence="4 5" type="primary">LOC110079819</name>
</gene>
<dbReference type="PRINTS" id="PR01217">
    <property type="entry name" value="PRICHEXTENSN"/>
</dbReference>
<reference evidence="4 5" key="1">
    <citation type="submission" date="2025-05" db="UniProtKB">
        <authorList>
            <consortium name="RefSeq"/>
        </authorList>
    </citation>
    <scope>IDENTIFICATION</scope>
</reference>
<dbReference type="SMART" id="SM00102">
    <property type="entry name" value="ADF"/>
    <property type="match status" value="1"/>
</dbReference>
<dbReference type="PANTHER" id="PTHR10829:SF9">
    <property type="entry name" value="ADF-H DOMAIN-CONTAINING PROTEIN"/>
    <property type="match status" value="1"/>
</dbReference>
<evidence type="ECO:0000313" key="4">
    <source>
        <dbReference type="RefSeq" id="XP_072858337.1"/>
    </source>
</evidence>
<dbReference type="Pfam" id="PF00241">
    <property type="entry name" value="Cofilin_ADF"/>
    <property type="match status" value="1"/>
</dbReference>
<dbReference type="SUPFAM" id="SSF55753">
    <property type="entry name" value="Actin depolymerizing proteins"/>
    <property type="match status" value="1"/>
</dbReference>
<sequence>MPWQARFLGEPSLQHGCVCVGGSLRISAPNPEGRPPPLLSSRALFAYEKSNQLKLLDSGAGGPDELARRFQSGSIMYGLCRLPDAETGQPHVVLINWVGEKVSEERRQVCAGHLPAIRGFFKEAHLVVKASQAEEVTQDGLKGMLSALALAGGAAPKKPPLGDSQELVGTNYKKTNPVLEILHTKRSSFWAQAEREEEERRQEERRRAQEERRRWERQRMEEERREAAERERRIQEKEQLLQEQRKQQAQREAEERRHEEAARRGAATLSSQPTPSPRDLFRQRERSGSASGSQGPPSSPGGQPGLPRRPFLRHQRSLTESAYIFRRPDPPPSPTTGGFLPSASPPAAPLPSPRRPKPPPPIGPKPGAGAPPPVLGSGPLPTEAERPPPSTPVAPQAIPRASPLPAARPVVEGGRQAAGGGCLPSPLPPAEPAPSCSPLPPSPSSPPGPHRASPPPLHPPSCKEVSTPTSPLPRSACCVGFSEAGPVTPRKPPT</sequence>
<proteinExistence type="predicted"/>
<feature type="compositionally biased region" description="Basic and acidic residues" evidence="1">
    <location>
        <begin position="240"/>
        <end position="263"/>
    </location>
</feature>
<keyword evidence="3" id="KW-1185">Reference proteome</keyword>
<dbReference type="InterPro" id="IPR029006">
    <property type="entry name" value="ADF-H/Gelsolin-like_dom_sf"/>
</dbReference>
<dbReference type="GeneID" id="110079819"/>
<feature type="compositionally biased region" description="Pro residues" evidence="1">
    <location>
        <begin position="343"/>
        <end position="374"/>
    </location>
</feature>
<evidence type="ECO:0000313" key="5">
    <source>
        <dbReference type="RefSeq" id="XP_072858338.1"/>
    </source>
</evidence>
<protein>
    <submittedName>
        <fullName evidence="4 5">Drebrin-like protein isoform X1</fullName>
    </submittedName>
</protein>
<name>A0ABM5GL05_9SAUR</name>
<evidence type="ECO:0000256" key="1">
    <source>
        <dbReference type="SAM" id="MobiDB-lite"/>
    </source>
</evidence>
<dbReference type="Gene3D" id="3.40.20.10">
    <property type="entry name" value="Severin"/>
    <property type="match status" value="1"/>
</dbReference>
<dbReference type="RefSeq" id="XP_072858337.1">
    <property type="nucleotide sequence ID" value="XM_073002236.1"/>
</dbReference>
<dbReference type="PANTHER" id="PTHR10829">
    <property type="entry name" value="CORTACTIN AND DREBRIN"/>
    <property type="match status" value="1"/>
</dbReference>
<evidence type="ECO:0000259" key="2">
    <source>
        <dbReference type="PROSITE" id="PS51263"/>
    </source>
</evidence>
<dbReference type="InterPro" id="IPR002108">
    <property type="entry name" value="ADF-H"/>
</dbReference>
<organism evidence="3 4">
    <name type="scientific">Pogona vitticeps</name>
    <name type="common">central bearded dragon</name>
    <dbReference type="NCBI Taxonomy" id="103695"/>
    <lineage>
        <taxon>Eukaryota</taxon>
        <taxon>Metazoa</taxon>
        <taxon>Chordata</taxon>
        <taxon>Craniata</taxon>
        <taxon>Vertebrata</taxon>
        <taxon>Euteleostomi</taxon>
        <taxon>Lepidosauria</taxon>
        <taxon>Squamata</taxon>
        <taxon>Bifurcata</taxon>
        <taxon>Unidentata</taxon>
        <taxon>Episquamata</taxon>
        <taxon>Toxicofera</taxon>
        <taxon>Iguania</taxon>
        <taxon>Acrodonta</taxon>
        <taxon>Agamidae</taxon>
        <taxon>Amphibolurinae</taxon>
        <taxon>Pogona</taxon>
    </lineage>
</organism>
<feature type="compositionally biased region" description="Pro residues" evidence="1">
    <location>
        <begin position="425"/>
        <end position="459"/>
    </location>
</feature>
<feature type="region of interest" description="Disordered" evidence="1">
    <location>
        <begin position="240"/>
        <end position="494"/>
    </location>
</feature>
<feature type="domain" description="ADF-H" evidence="2">
    <location>
        <begin position="17"/>
        <end position="146"/>
    </location>
</feature>
<dbReference type="Proteomes" id="UP001652642">
    <property type="component" value="Chromosome 5"/>
</dbReference>